<protein>
    <submittedName>
        <fullName evidence="1">Uncharacterized protein</fullName>
    </submittedName>
</protein>
<evidence type="ECO:0000313" key="2">
    <source>
        <dbReference type="Proteomes" id="UP001595075"/>
    </source>
</evidence>
<sequence length="105" mass="11744">MAPETIQGYIEVELKLQSDVSQALCELVGGPDRWLRGLGPALRRSSATRQADQWGSSGFEGSAKENNTAFHVQHEIAIWAVRWAELEIKCFADWIINILGDCRDD</sequence>
<gene>
    <name evidence="1" type="ORF">VTL71DRAFT_4363</name>
</gene>
<proteinExistence type="predicted"/>
<organism evidence="1 2">
    <name type="scientific">Oculimacula yallundae</name>
    <dbReference type="NCBI Taxonomy" id="86028"/>
    <lineage>
        <taxon>Eukaryota</taxon>
        <taxon>Fungi</taxon>
        <taxon>Dikarya</taxon>
        <taxon>Ascomycota</taxon>
        <taxon>Pezizomycotina</taxon>
        <taxon>Leotiomycetes</taxon>
        <taxon>Helotiales</taxon>
        <taxon>Ploettnerulaceae</taxon>
        <taxon>Oculimacula</taxon>
    </lineage>
</organism>
<reference evidence="1 2" key="1">
    <citation type="journal article" date="2024" name="Commun. Biol.">
        <title>Comparative genomic analysis of thermophilic fungi reveals convergent evolutionary adaptations and gene losses.</title>
        <authorList>
            <person name="Steindorff A.S."/>
            <person name="Aguilar-Pontes M.V."/>
            <person name="Robinson A.J."/>
            <person name="Andreopoulos B."/>
            <person name="LaButti K."/>
            <person name="Kuo A."/>
            <person name="Mondo S."/>
            <person name="Riley R."/>
            <person name="Otillar R."/>
            <person name="Haridas S."/>
            <person name="Lipzen A."/>
            <person name="Grimwood J."/>
            <person name="Schmutz J."/>
            <person name="Clum A."/>
            <person name="Reid I.D."/>
            <person name="Moisan M.C."/>
            <person name="Butler G."/>
            <person name="Nguyen T.T.M."/>
            <person name="Dewar K."/>
            <person name="Conant G."/>
            <person name="Drula E."/>
            <person name="Henrissat B."/>
            <person name="Hansel C."/>
            <person name="Singer S."/>
            <person name="Hutchinson M.I."/>
            <person name="de Vries R.P."/>
            <person name="Natvig D.O."/>
            <person name="Powell A.J."/>
            <person name="Tsang A."/>
            <person name="Grigoriev I.V."/>
        </authorList>
    </citation>
    <scope>NUCLEOTIDE SEQUENCE [LARGE SCALE GENOMIC DNA]</scope>
    <source>
        <strain evidence="1 2">CBS 494.80</strain>
    </source>
</reference>
<dbReference type="Proteomes" id="UP001595075">
    <property type="component" value="Unassembled WGS sequence"/>
</dbReference>
<name>A0ABR4C1V0_9HELO</name>
<keyword evidence="2" id="KW-1185">Reference proteome</keyword>
<accession>A0ABR4C1V0</accession>
<comment type="caution">
    <text evidence="1">The sequence shown here is derived from an EMBL/GenBank/DDBJ whole genome shotgun (WGS) entry which is preliminary data.</text>
</comment>
<evidence type="ECO:0000313" key="1">
    <source>
        <dbReference type="EMBL" id="KAL2063869.1"/>
    </source>
</evidence>
<dbReference type="EMBL" id="JAZHXI010000014">
    <property type="protein sequence ID" value="KAL2063869.1"/>
    <property type="molecule type" value="Genomic_DNA"/>
</dbReference>